<reference evidence="2" key="2">
    <citation type="submission" date="2023-06" db="EMBL/GenBank/DDBJ databases">
        <authorList>
            <consortium name="Lawrence Berkeley National Laboratory"/>
            <person name="Mondo S.J."/>
            <person name="Hensen N."/>
            <person name="Bonometti L."/>
            <person name="Westerberg I."/>
            <person name="Brannstrom I.O."/>
            <person name="Guillou S."/>
            <person name="Cros-Aarteil S."/>
            <person name="Calhoun S."/>
            <person name="Haridas S."/>
            <person name="Kuo A."/>
            <person name="Pangilinan J."/>
            <person name="Riley R."/>
            <person name="Labutti K."/>
            <person name="Andreopoulos B."/>
            <person name="Lipzen A."/>
            <person name="Chen C."/>
            <person name="Yanf M."/>
            <person name="Daum C."/>
            <person name="Ng V."/>
            <person name="Clum A."/>
            <person name="Steindorff A."/>
            <person name="Ohm R."/>
            <person name="Martin F."/>
            <person name="Silar P."/>
            <person name="Natvig D."/>
            <person name="Lalanne C."/>
            <person name="Gautier V."/>
            <person name="Ament-Velasquez S.L."/>
            <person name="Kruys A."/>
            <person name="Hutchinson M.I."/>
            <person name="Powell A.J."/>
            <person name="Barry K."/>
            <person name="Miller A.N."/>
            <person name="Grigoriev I.V."/>
            <person name="Debuchy R."/>
            <person name="Gladieux P."/>
            <person name="Thoren M.H."/>
            <person name="Johannesson H."/>
        </authorList>
    </citation>
    <scope>NUCLEOTIDE SEQUENCE</scope>
    <source>
        <strain evidence="2">CBS 333.67</strain>
    </source>
</reference>
<evidence type="ECO:0000313" key="3">
    <source>
        <dbReference type="Proteomes" id="UP001273166"/>
    </source>
</evidence>
<gene>
    <name evidence="2" type="ORF">B0T15DRAFT_16398</name>
</gene>
<organism evidence="2 3">
    <name type="scientific">Chaetomium strumarium</name>
    <dbReference type="NCBI Taxonomy" id="1170767"/>
    <lineage>
        <taxon>Eukaryota</taxon>
        <taxon>Fungi</taxon>
        <taxon>Dikarya</taxon>
        <taxon>Ascomycota</taxon>
        <taxon>Pezizomycotina</taxon>
        <taxon>Sordariomycetes</taxon>
        <taxon>Sordariomycetidae</taxon>
        <taxon>Sordariales</taxon>
        <taxon>Chaetomiaceae</taxon>
        <taxon>Chaetomium</taxon>
    </lineage>
</organism>
<evidence type="ECO:0000256" key="1">
    <source>
        <dbReference type="SAM" id="MobiDB-lite"/>
    </source>
</evidence>
<evidence type="ECO:0000313" key="2">
    <source>
        <dbReference type="EMBL" id="KAK3309861.1"/>
    </source>
</evidence>
<proteinExistence type="predicted"/>
<dbReference type="AlphaFoldDB" id="A0AAJ0H116"/>
<accession>A0AAJ0H116</accession>
<reference evidence="2" key="1">
    <citation type="journal article" date="2023" name="Mol. Phylogenet. Evol.">
        <title>Genome-scale phylogeny and comparative genomics of the fungal order Sordariales.</title>
        <authorList>
            <person name="Hensen N."/>
            <person name="Bonometti L."/>
            <person name="Westerberg I."/>
            <person name="Brannstrom I.O."/>
            <person name="Guillou S."/>
            <person name="Cros-Aarteil S."/>
            <person name="Calhoun S."/>
            <person name="Haridas S."/>
            <person name="Kuo A."/>
            <person name="Mondo S."/>
            <person name="Pangilinan J."/>
            <person name="Riley R."/>
            <person name="LaButti K."/>
            <person name="Andreopoulos B."/>
            <person name="Lipzen A."/>
            <person name="Chen C."/>
            <person name="Yan M."/>
            <person name="Daum C."/>
            <person name="Ng V."/>
            <person name="Clum A."/>
            <person name="Steindorff A."/>
            <person name="Ohm R.A."/>
            <person name="Martin F."/>
            <person name="Silar P."/>
            <person name="Natvig D.O."/>
            <person name="Lalanne C."/>
            <person name="Gautier V."/>
            <person name="Ament-Velasquez S.L."/>
            <person name="Kruys A."/>
            <person name="Hutchinson M.I."/>
            <person name="Powell A.J."/>
            <person name="Barry K."/>
            <person name="Miller A.N."/>
            <person name="Grigoriev I.V."/>
            <person name="Debuchy R."/>
            <person name="Gladieux P."/>
            <person name="Hiltunen Thoren M."/>
            <person name="Johannesson H."/>
        </authorList>
    </citation>
    <scope>NUCLEOTIDE SEQUENCE</scope>
    <source>
        <strain evidence="2">CBS 333.67</strain>
    </source>
</reference>
<feature type="region of interest" description="Disordered" evidence="1">
    <location>
        <begin position="229"/>
        <end position="264"/>
    </location>
</feature>
<protein>
    <submittedName>
        <fullName evidence="2">Uncharacterized protein</fullName>
    </submittedName>
</protein>
<name>A0AAJ0H116_9PEZI</name>
<sequence>MYRLDRRGNTAPAQARGVLLARQLEMLDARAPLRPRMLRQDIDHHLHGRVADGMQRDLQPGLIRPLHHGSQLLRGPQRHLHMPVMRIRLRQPCRTGVHNPVTNHLDAHNPTVRRRLGIELPRQLQRPFHLLHRLLLAPQRLNQPIGSNAHRNPLLPPPYNKRLQRLPRALVHSHINHIRVLGPVVRRHSSLNGRHPLPHGRELPEIRPHIRDIGRLAKHAGQPAPCIPLAHAPGQARRPTLRRRAPQSPPCCTTSSAGPWSRPG</sequence>
<keyword evidence="3" id="KW-1185">Reference proteome</keyword>
<dbReference type="EMBL" id="JAUDZG010000001">
    <property type="protein sequence ID" value="KAK3309861.1"/>
    <property type="molecule type" value="Genomic_DNA"/>
</dbReference>
<dbReference type="Proteomes" id="UP001273166">
    <property type="component" value="Unassembled WGS sequence"/>
</dbReference>
<dbReference type="GeneID" id="87880970"/>
<dbReference type="RefSeq" id="XP_062725641.1">
    <property type="nucleotide sequence ID" value="XM_062862141.1"/>
</dbReference>
<comment type="caution">
    <text evidence="2">The sequence shown here is derived from an EMBL/GenBank/DDBJ whole genome shotgun (WGS) entry which is preliminary data.</text>
</comment>